<feature type="transmembrane region" description="Helical" evidence="8">
    <location>
        <begin position="102"/>
        <end position="125"/>
    </location>
</feature>
<dbReference type="RefSeq" id="WP_380200119.1">
    <property type="nucleotide sequence ID" value="NZ_JBHTEK010000001.1"/>
</dbReference>
<organism evidence="9 10">
    <name type="scientific">Hymenobacter humi</name>
    <dbReference type="NCBI Taxonomy" id="1411620"/>
    <lineage>
        <taxon>Bacteria</taxon>
        <taxon>Pseudomonadati</taxon>
        <taxon>Bacteroidota</taxon>
        <taxon>Cytophagia</taxon>
        <taxon>Cytophagales</taxon>
        <taxon>Hymenobacteraceae</taxon>
        <taxon>Hymenobacter</taxon>
    </lineage>
</organism>
<evidence type="ECO:0000256" key="4">
    <source>
        <dbReference type="ARBA" id="ARBA00022692"/>
    </source>
</evidence>
<reference evidence="10" key="1">
    <citation type="journal article" date="2019" name="Int. J. Syst. Evol. Microbiol.">
        <title>The Global Catalogue of Microorganisms (GCM) 10K type strain sequencing project: providing services to taxonomists for standard genome sequencing and annotation.</title>
        <authorList>
            <consortium name="The Broad Institute Genomics Platform"/>
            <consortium name="The Broad Institute Genome Sequencing Center for Infectious Disease"/>
            <person name="Wu L."/>
            <person name="Ma J."/>
        </authorList>
    </citation>
    <scope>NUCLEOTIDE SEQUENCE [LARGE SCALE GENOMIC DNA]</scope>
    <source>
        <strain evidence="10">JCM 19635</strain>
    </source>
</reference>
<feature type="transmembrane region" description="Helical" evidence="8">
    <location>
        <begin position="131"/>
        <end position="153"/>
    </location>
</feature>
<proteinExistence type="inferred from homology"/>
<evidence type="ECO:0000256" key="5">
    <source>
        <dbReference type="ARBA" id="ARBA00022989"/>
    </source>
</evidence>
<comment type="subcellular location">
    <subcellularLocation>
        <location evidence="1">Cell membrane</location>
        <topology evidence="1">Multi-pass membrane protein</topology>
    </subcellularLocation>
</comment>
<comment type="similarity">
    <text evidence="2">Belongs to the chromate ion transporter (CHR) (TC 2.A.51) family.</text>
</comment>
<dbReference type="PANTHER" id="PTHR33567:SF3">
    <property type="entry name" value="CHROMATE ION TRANSPORTER (EUROFUNG)"/>
    <property type="match status" value="1"/>
</dbReference>
<evidence type="ECO:0000256" key="6">
    <source>
        <dbReference type="ARBA" id="ARBA00023136"/>
    </source>
</evidence>
<evidence type="ECO:0000256" key="2">
    <source>
        <dbReference type="ARBA" id="ARBA00005262"/>
    </source>
</evidence>
<accession>A0ABW2U2B3</accession>
<keyword evidence="6 8" id="KW-0472">Membrane</keyword>
<comment type="caution">
    <text evidence="9">The sequence shown here is derived from an EMBL/GenBank/DDBJ whole genome shotgun (WGS) entry which is preliminary data.</text>
</comment>
<evidence type="ECO:0000256" key="8">
    <source>
        <dbReference type="SAM" id="Phobius"/>
    </source>
</evidence>
<keyword evidence="3" id="KW-1003">Cell membrane</keyword>
<evidence type="ECO:0000256" key="3">
    <source>
        <dbReference type="ARBA" id="ARBA00022475"/>
    </source>
</evidence>
<sequence length="271" mass="29085">MQPNSVPSSTPVSLAPPPRRSGKRTRRVRGIIFEGRGRVGLHGVRGPAGPPGHDVSAAGRQATLHQHGRACSSLQALCALLPGPTSTQTITVIGFRLGGPNLAYLTLLVWMTPAVVLMTLAALTLSHLDPVRVAALVQFVQPVAVGFVAFSAYRIAEKVIHTKTAVGLMVASAMMAYFFQLPWMLPLLLLAGGAVTTVRYRKHAIIQEKAPCAWSGPTSCCGWAFWWEQLCWATTPACCRCGCSKTFTATARWCLGVGRCWPPALRRVCGV</sequence>
<evidence type="ECO:0000256" key="7">
    <source>
        <dbReference type="SAM" id="MobiDB-lite"/>
    </source>
</evidence>
<dbReference type="InterPro" id="IPR003370">
    <property type="entry name" value="Chromate_transpt"/>
</dbReference>
<keyword evidence="10" id="KW-1185">Reference proteome</keyword>
<evidence type="ECO:0000313" key="10">
    <source>
        <dbReference type="Proteomes" id="UP001596513"/>
    </source>
</evidence>
<feature type="transmembrane region" description="Helical" evidence="8">
    <location>
        <begin position="183"/>
        <end position="200"/>
    </location>
</feature>
<feature type="region of interest" description="Disordered" evidence="7">
    <location>
        <begin position="1"/>
        <end position="28"/>
    </location>
</feature>
<keyword evidence="5 8" id="KW-1133">Transmembrane helix</keyword>
<dbReference type="Pfam" id="PF02417">
    <property type="entry name" value="Chromate_transp"/>
    <property type="match status" value="1"/>
</dbReference>
<dbReference type="Proteomes" id="UP001596513">
    <property type="component" value="Unassembled WGS sequence"/>
</dbReference>
<dbReference type="PANTHER" id="PTHR33567">
    <property type="entry name" value="CHROMATE ION TRANSPORTER (EUROFUNG)"/>
    <property type="match status" value="1"/>
</dbReference>
<feature type="compositionally biased region" description="Polar residues" evidence="7">
    <location>
        <begin position="1"/>
        <end position="12"/>
    </location>
</feature>
<dbReference type="EMBL" id="JBHTEK010000001">
    <property type="protein sequence ID" value="MFC7666423.1"/>
    <property type="molecule type" value="Genomic_DNA"/>
</dbReference>
<evidence type="ECO:0000256" key="1">
    <source>
        <dbReference type="ARBA" id="ARBA00004651"/>
    </source>
</evidence>
<gene>
    <name evidence="9" type="ORF">ACFQT0_02540</name>
</gene>
<keyword evidence="4 8" id="KW-0812">Transmembrane</keyword>
<protein>
    <submittedName>
        <fullName evidence="9">Chromate transporter</fullName>
    </submittedName>
</protein>
<name>A0ABW2U2B3_9BACT</name>
<evidence type="ECO:0000313" key="9">
    <source>
        <dbReference type="EMBL" id="MFC7666423.1"/>
    </source>
</evidence>